<sequence length="116" mass="13426">MNKAVSIIGLLIIIGFVAYSESPNSFLSHENEHDNLYQMIPVVNDVKEAEEVDQPVADEDPLDGIIPSLELKLVDTQVEDNEIIETYRQYEVYRDNNNKVIEMVALDEYEYLKYEK</sequence>
<reference evidence="1 2" key="1">
    <citation type="journal article" date="2010" name="Int. J. Syst. Evol. Microbiol.">
        <title>Bacillus horneckiae sp. nov., isolated from a spacecraft-assembly clean room.</title>
        <authorList>
            <person name="Vaishampayan P."/>
            <person name="Probst A."/>
            <person name="Krishnamurthi S."/>
            <person name="Ghosh S."/>
            <person name="Osman S."/>
            <person name="McDowall A."/>
            <person name="Ruckmani A."/>
            <person name="Mayilraj S."/>
            <person name="Venkateswaran K."/>
        </authorList>
    </citation>
    <scope>NUCLEOTIDE SEQUENCE [LARGE SCALE GENOMIC DNA]</scope>
    <source>
        <strain evidence="2">1PO1SC</strain>
    </source>
</reference>
<protein>
    <submittedName>
        <fullName evidence="1">Uncharacterized protein</fullName>
    </submittedName>
</protein>
<organism evidence="1 2">
    <name type="scientific">Cytobacillus horneckiae</name>
    <dbReference type="NCBI Taxonomy" id="549687"/>
    <lineage>
        <taxon>Bacteria</taxon>
        <taxon>Bacillati</taxon>
        <taxon>Bacillota</taxon>
        <taxon>Bacilli</taxon>
        <taxon>Bacillales</taxon>
        <taxon>Bacillaceae</taxon>
        <taxon>Cytobacillus</taxon>
    </lineage>
</organism>
<dbReference type="AlphaFoldDB" id="A0A2N0ZJI8"/>
<dbReference type="EMBL" id="PISD01000013">
    <property type="protein sequence ID" value="PKG29677.1"/>
    <property type="molecule type" value="Genomic_DNA"/>
</dbReference>
<evidence type="ECO:0000313" key="2">
    <source>
        <dbReference type="Proteomes" id="UP000233343"/>
    </source>
</evidence>
<evidence type="ECO:0000313" key="1">
    <source>
        <dbReference type="EMBL" id="PKG29677.1"/>
    </source>
</evidence>
<gene>
    <name evidence="1" type="ORF">CWS20_07365</name>
</gene>
<dbReference type="Proteomes" id="UP000233343">
    <property type="component" value="Unassembled WGS sequence"/>
</dbReference>
<keyword evidence="2" id="KW-1185">Reference proteome</keyword>
<comment type="caution">
    <text evidence="1">The sequence shown here is derived from an EMBL/GenBank/DDBJ whole genome shotgun (WGS) entry which is preliminary data.</text>
</comment>
<proteinExistence type="predicted"/>
<name>A0A2N0ZJI8_9BACI</name>
<accession>A0A2N0ZJI8</accession>
<dbReference type="RefSeq" id="WP_066192784.1">
    <property type="nucleotide sequence ID" value="NZ_CP194732.1"/>
</dbReference>